<organism evidence="1 2">
    <name type="scientific">Pristionchus pacificus</name>
    <name type="common">Parasitic nematode worm</name>
    <dbReference type="NCBI Taxonomy" id="54126"/>
    <lineage>
        <taxon>Eukaryota</taxon>
        <taxon>Metazoa</taxon>
        <taxon>Ecdysozoa</taxon>
        <taxon>Nematoda</taxon>
        <taxon>Chromadorea</taxon>
        <taxon>Rhabditida</taxon>
        <taxon>Rhabditina</taxon>
        <taxon>Diplogasteromorpha</taxon>
        <taxon>Diplogasteroidea</taxon>
        <taxon>Neodiplogasteridae</taxon>
        <taxon>Pristionchus</taxon>
    </lineage>
</organism>
<keyword evidence="2" id="KW-1185">Reference proteome</keyword>
<dbReference type="AlphaFoldDB" id="A0A2A6D1W3"/>
<reference evidence="1" key="2">
    <citation type="submission" date="2022-06" db="UniProtKB">
        <authorList>
            <consortium name="EnsemblMetazoa"/>
        </authorList>
    </citation>
    <scope>IDENTIFICATION</scope>
    <source>
        <strain evidence="1">PS312</strain>
    </source>
</reference>
<reference evidence="2" key="1">
    <citation type="journal article" date="2008" name="Nat. Genet.">
        <title>The Pristionchus pacificus genome provides a unique perspective on nematode lifestyle and parasitism.</title>
        <authorList>
            <person name="Dieterich C."/>
            <person name="Clifton S.W."/>
            <person name="Schuster L.N."/>
            <person name="Chinwalla A."/>
            <person name="Delehaunty K."/>
            <person name="Dinkelacker I."/>
            <person name="Fulton L."/>
            <person name="Fulton R."/>
            <person name="Godfrey J."/>
            <person name="Minx P."/>
            <person name="Mitreva M."/>
            <person name="Roeseler W."/>
            <person name="Tian H."/>
            <person name="Witte H."/>
            <person name="Yang S.P."/>
            <person name="Wilson R.K."/>
            <person name="Sommer R.J."/>
        </authorList>
    </citation>
    <scope>NUCLEOTIDE SEQUENCE [LARGE SCALE GENOMIC DNA]</scope>
    <source>
        <strain evidence="2">PS312</strain>
    </source>
</reference>
<evidence type="ECO:0000313" key="2">
    <source>
        <dbReference type="Proteomes" id="UP000005239"/>
    </source>
</evidence>
<proteinExistence type="predicted"/>
<dbReference type="EnsemblMetazoa" id="PPA42315.1">
    <property type="protein sequence ID" value="PPA42315.1"/>
    <property type="gene ID" value="WBGene00280684"/>
</dbReference>
<evidence type="ECO:0000313" key="1">
    <source>
        <dbReference type="EnsemblMetazoa" id="PPA42315.1"/>
    </source>
</evidence>
<accession>A0A2A6D1W3</accession>
<dbReference type="Proteomes" id="UP000005239">
    <property type="component" value="Unassembled WGS sequence"/>
</dbReference>
<gene>
    <name evidence="1" type="primary">WBGene00280684</name>
</gene>
<name>A0A2A6D1W3_PRIPA</name>
<protein>
    <submittedName>
        <fullName evidence="1">Uncharacterized protein</fullName>
    </submittedName>
</protein>
<accession>A0A8R1UW62</accession>
<sequence length="170" mass="19529">MHSTSNHRRRMELFRDRHRIVQDLLVKKADASREVSKIAEDSRTIVDRIALMGVDHPKYGKWLTSLEDEVPPGGTILEIAIGACIAEPNFKKLSGDLRGLNDEVNGVTRTQFSELRKHILDSVHDEEMRKKIENDFLGLSNKFRRYCKLYEAMKSSDTPRPKGDLKMGKH</sequence>